<keyword evidence="6" id="KW-0694">RNA-binding</keyword>
<comment type="similarity">
    <text evidence="2">Belongs to the RNase E/G family.</text>
</comment>
<name>A0A1Z1MNQ5_9FLOR</name>
<dbReference type="PANTHER" id="PTHR30001">
    <property type="entry name" value="RIBONUCLEASE"/>
    <property type="match status" value="1"/>
</dbReference>
<dbReference type="InterPro" id="IPR003029">
    <property type="entry name" value="S1_domain"/>
</dbReference>
<evidence type="ECO:0000256" key="5">
    <source>
        <dbReference type="ARBA" id="ARBA00022842"/>
    </source>
</evidence>
<keyword evidence="9" id="KW-0150">Chloroplast</keyword>
<dbReference type="CDD" id="cd04453">
    <property type="entry name" value="S1_RNase_E"/>
    <property type="match status" value="1"/>
</dbReference>
<organism evidence="9">
    <name type="scientific">Lophocladia kuetzingii</name>
    <dbReference type="NCBI Taxonomy" id="675577"/>
    <lineage>
        <taxon>Eukaryota</taxon>
        <taxon>Rhodophyta</taxon>
        <taxon>Florideophyceae</taxon>
        <taxon>Rhodymeniophycidae</taxon>
        <taxon>Ceramiales</taxon>
        <taxon>Rhodomelaceae</taxon>
        <taxon>Lophothalieae</taxon>
        <taxon>Lophocladia</taxon>
    </lineage>
</organism>
<dbReference type="GO" id="GO:0004540">
    <property type="term" value="F:RNA nuclease activity"/>
    <property type="evidence" value="ECO:0007669"/>
    <property type="project" value="InterPro"/>
</dbReference>
<dbReference type="InterPro" id="IPR004659">
    <property type="entry name" value="RNase_E/G"/>
</dbReference>
<evidence type="ECO:0000259" key="8">
    <source>
        <dbReference type="PROSITE" id="PS50126"/>
    </source>
</evidence>
<keyword evidence="5" id="KW-0460">Magnesium</keyword>
<feature type="domain" description="S1 motif" evidence="8">
    <location>
        <begin position="35"/>
        <end position="111"/>
    </location>
</feature>
<evidence type="ECO:0000256" key="4">
    <source>
        <dbReference type="ARBA" id="ARBA00022801"/>
    </source>
</evidence>
<evidence type="ECO:0000256" key="3">
    <source>
        <dbReference type="ARBA" id="ARBA00022723"/>
    </source>
</evidence>
<proteinExistence type="inferred from homology"/>
<dbReference type="GO" id="GO:0046872">
    <property type="term" value="F:metal ion binding"/>
    <property type="evidence" value="ECO:0007669"/>
    <property type="project" value="UniProtKB-KW"/>
</dbReference>
<dbReference type="EMBL" id="MF101448">
    <property type="protein sequence ID" value="ARW67566.1"/>
    <property type="molecule type" value="Genomic_DNA"/>
</dbReference>
<comment type="cofactor">
    <cofactor evidence="1">
        <name>Mg(2+)</name>
        <dbReference type="ChEBI" id="CHEBI:18420"/>
    </cofactor>
</comment>
<keyword evidence="9" id="KW-0934">Plastid</keyword>
<evidence type="ECO:0000313" key="9">
    <source>
        <dbReference type="EMBL" id="ARW67566.1"/>
    </source>
</evidence>
<dbReference type="RefSeq" id="YP_009398380.1">
    <property type="nucleotide sequence ID" value="NC_035292.1"/>
</dbReference>
<dbReference type="GeneID" id="33360903"/>
<dbReference type="PROSITE" id="PS50126">
    <property type="entry name" value="S1"/>
    <property type="match status" value="1"/>
</dbReference>
<protein>
    <submittedName>
        <fullName evidence="9">Ribonuclease E</fullName>
    </submittedName>
</protein>
<dbReference type="GO" id="GO:0016787">
    <property type="term" value="F:hydrolase activity"/>
    <property type="evidence" value="ECO:0007669"/>
    <property type="project" value="UniProtKB-KW"/>
</dbReference>
<dbReference type="InterPro" id="IPR012340">
    <property type="entry name" value="NA-bd_OB-fold"/>
</dbReference>
<gene>
    <name evidence="9" type="primary">rne</name>
</gene>
<keyword evidence="3" id="KW-0479">Metal-binding</keyword>
<dbReference type="PANTHER" id="PTHR30001:SF0">
    <property type="entry name" value="RIBONUCLEASE G"/>
    <property type="match status" value="1"/>
</dbReference>
<dbReference type="GO" id="GO:0006364">
    <property type="term" value="P:rRNA processing"/>
    <property type="evidence" value="ECO:0007669"/>
    <property type="project" value="TreeGrafter"/>
</dbReference>
<evidence type="ECO:0000256" key="2">
    <source>
        <dbReference type="ARBA" id="ARBA00005522"/>
    </source>
</evidence>
<dbReference type="AlphaFoldDB" id="A0A1Z1MNQ5"/>
<dbReference type="NCBIfam" id="TIGR00757">
    <property type="entry name" value="RNaseEG"/>
    <property type="match status" value="1"/>
</dbReference>
<accession>A0A1Z1MNQ5</accession>
<dbReference type="InterPro" id="IPR019307">
    <property type="entry name" value="RNA-bd_AU-1/RNase_E/G"/>
</dbReference>
<keyword evidence="4" id="KW-0378">Hydrolase</keyword>
<geneLocation type="chloroplast" evidence="9"/>
<sequence length="501" mass="59087">MVKKIIISYFNNIAAILLNNKIQEIVITNNRYQVNDIYIGMVQKVFSSINAAFIKLGKYGKSGFIHISDIKCLKKDHDLYHISDILSINQLLLVQVIKEPTYSKGPRLSANIHLHGKYIILMPLCNTILISHKIINNNERIYLYSLAVLIKPQLMGILFKSSAQGVSEVAILRDLDSLMKQWYFIQKMVILLSSPTLIYKDEDLVKKVMRDFYENSVKKIIVDSEISLKLIYYYLKKWSYVNTFIQTQLQLYNNHDSILEKFLIKKTIKESLKSKVHLLYGGYIIIESYEALTIIDVNSGSFNQANNSQDMILRTNFYAAMEIAYQLKVRNINGVIVIDFIDMSSQQDQFRLLEHFNKFLILDDAKPQIVQLSQLGLLELTRRRRGQSLKELFASSNVRQYYNMNSYRSNRLYFKLLWNISSNHNHLKKKFVVYKSIRSLFFRKKFDKKRILCNKYFCSTYFSYSKYFVFIDNLYTMFLFNPRANYMIPLLLYSKLMKYRI</sequence>
<comment type="function">
    <text evidence="7">Involved in intercistronic processing of primary transcripts from chloroplast operons. The endonucleolytic activity of the enzyme depends on the number of phosphates at the 5' end, is inhibited by structured RNA, and preferentially cleaves A/U-rich sequences.</text>
</comment>
<dbReference type="Gene3D" id="2.40.50.140">
    <property type="entry name" value="Nucleic acid-binding proteins"/>
    <property type="match status" value="1"/>
</dbReference>
<evidence type="ECO:0000256" key="7">
    <source>
        <dbReference type="ARBA" id="ARBA00023436"/>
    </source>
</evidence>
<dbReference type="SUPFAM" id="SSF50249">
    <property type="entry name" value="Nucleic acid-binding proteins"/>
    <property type="match status" value="1"/>
</dbReference>
<reference evidence="9" key="1">
    <citation type="journal article" date="2017" name="J. Phycol.">
        <title>Analysis of chloroplast genomes and a supermatrix inform reclassification of the Rhodomelaceae (Rhodophyta).</title>
        <authorList>
            <person name="Diaz-Tapia P."/>
            <person name="Maggs C.A."/>
            <person name="West J.A."/>
            <person name="Verbruggen H."/>
        </authorList>
    </citation>
    <scope>NUCLEOTIDE SEQUENCE</scope>
    <source>
        <strain evidence="9">PD1509</strain>
    </source>
</reference>
<dbReference type="GO" id="GO:0003723">
    <property type="term" value="F:RNA binding"/>
    <property type="evidence" value="ECO:0007669"/>
    <property type="project" value="UniProtKB-KW"/>
</dbReference>
<evidence type="ECO:0000256" key="6">
    <source>
        <dbReference type="ARBA" id="ARBA00022884"/>
    </source>
</evidence>
<dbReference type="SMART" id="SM00316">
    <property type="entry name" value="S1"/>
    <property type="match status" value="1"/>
</dbReference>
<evidence type="ECO:0000256" key="1">
    <source>
        <dbReference type="ARBA" id="ARBA00001946"/>
    </source>
</evidence>
<dbReference type="GO" id="GO:0005737">
    <property type="term" value="C:cytoplasm"/>
    <property type="evidence" value="ECO:0007669"/>
    <property type="project" value="TreeGrafter"/>
</dbReference>
<dbReference type="Pfam" id="PF10150">
    <property type="entry name" value="RNase_E_G"/>
    <property type="match status" value="1"/>
</dbReference>